<comment type="caution">
    <text evidence="1">The sequence shown here is derived from an EMBL/GenBank/DDBJ whole genome shotgun (WGS) entry which is preliminary data.</text>
</comment>
<name>A0ABV5ABZ3_9BACL</name>
<keyword evidence="2" id="KW-1185">Reference proteome</keyword>
<protein>
    <submittedName>
        <fullName evidence="1">Uncharacterized protein</fullName>
    </submittedName>
</protein>
<proteinExistence type="predicted"/>
<dbReference type="EMBL" id="JBDXSU010000004">
    <property type="protein sequence ID" value="MFB5189788.1"/>
    <property type="molecule type" value="Genomic_DNA"/>
</dbReference>
<organism evidence="1 2">
    <name type="scientific">Alicyclobacillus fastidiosus</name>
    <dbReference type="NCBI Taxonomy" id="392011"/>
    <lineage>
        <taxon>Bacteria</taxon>
        <taxon>Bacillati</taxon>
        <taxon>Bacillota</taxon>
        <taxon>Bacilli</taxon>
        <taxon>Bacillales</taxon>
        <taxon>Alicyclobacillaceae</taxon>
        <taxon>Alicyclobacillus</taxon>
    </lineage>
</organism>
<evidence type="ECO:0000313" key="2">
    <source>
        <dbReference type="Proteomes" id="UP001579974"/>
    </source>
</evidence>
<dbReference type="Proteomes" id="UP001579974">
    <property type="component" value="Unassembled WGS sequence"/>
</dbReference>
<sequence>MIATIIGLHDVVLENYEQQDQWNHDDSDGGKQLPIAIVFSVEGKQSAC</sequence>
<reference evidence="1 2" key="1">
    <citation type="journal article" date="2024" name="Int. J. Mol. Sci.">
        <title>Exploration of Alicyclobacillus spp. Genome in Search of Antibiotic Resistance.</title>
        <authorList>
            <person name="Bucka-Kolendo J."/>
            <person name="Kiousi D.E."/>
            <person name="Dekowska A."/>
            <person name="Mikolajczuk-Szczyrba A."/>
            <person name="Karadedos D.M."/>
            <person name="Michael P."/>
            <person name="Galanis A."/>
            <person name="Sokolowska B."/>
        </authorList>
    </citation>
    <scope>NUCLEOTIDE SEQUENCE [LARGE SCALE GENOMIC DNA]</scope>
    <source>
        <strain evidence="1 2">KKP 3000</strain>
    </source>
</reference>
<accession>A0ABV5ABZ3</accession>
<gene>
    <name evidence="1" type="ORF">KKP3000_003176</name>
</gene>
<evidence type="ECO:0000313" key="1">
    <source>
        <dbReference type="EMBL" id="MFB5189788.1"/>
    </source>
</evidence>